<name>A0AAX4HE38_9ASCO</name>
<evidence type="ECO:0000313" key="2">
    <source>
        <dbReference type="Proteomes" id="UP001338582"/>
    </source>
</evidence>
<accession>A0AAX4HE38</accession>
<sequence>MSLRLHHTFRLLRSYSQKYDPMTLAEALGLLLPSKSAEYKPSLFKNLLRGLVTEHYNDIKSDLLPQYSIPKTDHRKKLGGLMEDLQAAVGTPATKVTTKNLKYNLKSISDEDELLDLLRLSYYKNELSPQLLTQLLLNKHLRDLSRLPFDVENLDREAFRKNGWVSQNFVQFQILLLKKYYDLKKPLLIIKMLNEHFSSAFLPLIRNGQLLPFYERIVWKFCFEYLDAYEEQQIIEELNCLRSSVLIWEASLDKNRLVSEKILEFHRLPPLPKLFFELAACDPLQQLISDEIASGRSPTLSELKKLSSKSKLYQFNNMNTVIERALAYSLIHSLDKFLAVKAAGENAPEVYKSLMTRLAHERTNMIEQSETLEFVHDDKVLAN</sequence>
<evidence type="ECO:0000313" key="1">
    <source>
        <dbReference type="EMBL" id="WPK26795.1"/>
    </source>
</evidence>
<dbReference type="GeneID" id="88175217"/>
<keyword evidence="2" id="KW-1185">Reference proteome</keyword>
<dbReference type="RefSeq" id="XP_062879174.1">
    <property type="nucleotide sequence ID" value="XM_063023104.1"/>
</dbReference>
<dbReference type="AlphaFoldDB" id="A0AAX4HE38"/>
<dbReference type="Proteomes" id="UP001338582">
    <property type="component" value="Chromosome 5"/>
</dbReference>
<dbReference type="KEGG" id="asau:88175217"/>
<reference evidence="1 2" key="1">
    <citation type="submission" date="2023-10" db="EMBL/GenBank/DDBJ databases">
        <title>Draft Genome Sequence of Candida saopaulonensis from a very Premature Infant with Sepsis.</title>
        <authorList>
            <person name="Ning Y."/>
            <person name="Dai R."/>
            <person name="Xiao M."/>
            <person name="Xu Y."/>
            <person name="Yan Q."/>
            <person name="Zhang L."/>
        </authorList>
    </citation>
    <scope>NUCLEOTIDE SEQUENCE [LARGE SCALE GENOMIC DNA]</scope>
    <source>
        <strain evidence="1 2">19XY460</strain>
    </source>
</reference>
<protein>
    <submittedName>
        <fullName evidence="1">Uncharacterized protein</fullName>
    </submittedName>
</protein>
<dbReference type="EMBL" id="CP138898">
    <property type="protein sequence ID" value="WPK26795.1"/>
    <property type="molecule type" value="Genomic_DNA"/>
</dbReference>
<proteinExistence type="predicted"/>
<organism evidence="1 2">
    <name type="scientific">Australozyma saopauloensis</name>
    <dbReference type="NCBI Taxonomy" id="291208"/>
    <lineage>
        <taxon>Eukaryota</taxon>
        <taxon>Fungi</taxon>
        <taxon>Dikarya</taxon>
        <taxon>Ascomycota</taxon>
        <taxon>Saccharomycotina</taxon>
        <taxon>Pichiomycetes</taxon>
        <taxon>Metschnikowiaceae</taxon>
        <taxon>Australozyma</taxon>
    </lineage>
</organism>
<gene>
    <name evidence="1" type="ORF">PUMCH_004156</name>
</gene>